<dbReference type="EMBL" id="CAJVRL010000046">
    <property type="protein sequence ID" value="CAG8952566.1"/>
    <property type="molecule type" value="Genomic_DNA"/>
</dbReference>
<organism evidence="6 7">
    <name type="scientific">Hymenoscyphus fraxineus</name>
    <dbReference type="NCBI Taxonomy" id="746836"/>
    <lineage>
        <taxon>Eukaryota</taxon>
        <taxon>Fungi</taxon>
        <taxon>Dikarya</taxon>
        <taxon>Ascomycota</taxon>
        <taxon>Pezizomycotina</taxon>
        <taxon>Leotiomycetes</taxon>
        <taxon>Helotiales</taxon>
        <taxon>Helotiaceae</taxon>
        <taxon>Hymenoscyphus</taxon>
    </lineage>
</organism>
<protein>
    <recommendedName>
        <fullName evidence="8">Cytochrome P450</fullName>
    </recommendedName>
</protein>
<gene>
    <name evidence="6" type="ORF">HYFRA_00009672</name>
</gene>
<dbReference type="InterPro" id="IPR001128">
    <property type="entry name" value="Cyt_P450"/>
</dbReference>
<keyword evidence="5" id="KW-0408">Iron</keyword>
<dbReference type="InterPro" id="IPR036396">
    <property type="entry name" value="Cyt_P450_sf"/>
</dbReference>
<comment type="caution">
    <text evidence="6">The sequence shown here is derived from an EMBL/GenBank/DDBJ whole genome shotgun (WGS) entry which is preliminary data.</text>
</comment>
<dbReference type="PANTHER" id="PTHR24305:SF210">
    <property type="entry name" value="CYTOCHROME P450 MONOOXYGENASE ASQL-RELATED"/>
    <property type="match status" value="1"/>
</dbReference>
<dbReference type="AlphaFoldDB" id="A0A9N9PMN9"/>
<evidence type="ECO:0000256" key="5">
    <source>
        <dbReference type="ARBA" id="ARBA00023004"/>
    </source>
</evidence>
<dbReference type="PRINTS" id="PR00463">
    <property type="entry name" value="EP450I"/>
</dbReference>
<accession>A0A9N9PMN9</accession>
<evidence type="ECO:0000313" key="6">
    <source>
        <dbReference type="EMBL" id="CAG8952566.1"/>
    </source>
</evidence>
<sequence length="120" mass="13560">MFGHHIDPGCIIYGYRKGTKVPARRISMPQLSHEFAVRSLAPLEYLHAVIEETLRIYPPGPRGIPRIVGSGGDYICGDWVPEGTSIYVRHCAVYHDPKNFTLPEDFIPEHFSPNRLSDSQ</sequence>
<evidence type="ECO:0008006" key="8">
    <source>
        <dbReference type="Google" id="ProtNLM"/>
    </source>
</evidence>
<proteinExistence type="inferred from homology"/>
<dbReference type="PANTHER" id="PTHR24305">
    <property type="entry name" value="CYTOCHROME P450"/>
    <property type="match status" value="1"/>
</dbReference>
<dbReference type="SUPFAM" id="SSF48264">
    <property type="entry name" value="Cytochrome P450"/>
    <property type="match status" value="1"/>
</dbReference>
<dbReference type="InterPro" id="IPR002401">
    <property type="entry name" value="Cyt_P450_E_grp-I"/>
</dbReference>
<keyword evidence="7" id="KW-1185">Reference proteome</keyword>
<dbReference type="GO" id="GO:0004497">
    <property type="term" value="F:monooxygenase activity"/>
    <property type="evidence" value="ECO:0007669"/>
    <property type="project" value="InterPro"/>
</dbReference>
<keyword evidence="4" id="KW-0479">Metal-binding</keyword>
<evidence type="ECO:0000256" key="2">
    <source>
        <dbReference type="ARBA" id="ARBA00010617"/>
    </source>
</evidence>
<dbReference type="InterPro" id="IPR050121">
    <property type="entry name" value="Cytochrome_P450_monoxygenase"/>
</dbReference>
<comment type="cofactor">
    <cofactor evidence="1">
        <name>heme</name>
        <dbReference type="ChEBI" id="CHEBI:30413"/>
    </cofactor>
</comment>
<evidence type="ECO:0000313" key="7">
    <source>
        <dbReference type="Proteomes" id="UP000696280"/>
    </source>
</evidence>
<dbReference type="GO" id="GO:0020037">
    <property type="term" value="F:heme binding"/>
    <property type="evidence" value="ECO:0007669"/>
    <property type="project" value="InterPro"/>
</dbReference>
<dbReference type="Pfam" id="PF00067">
    <property type="entry name" value="p450"/>
    <property type="match status" value="1"/>
</dbReference>
<comment type="similarity">
    <text evidence="2">Belongs to the cytochrome P450 family.</text>
</comment>
<dbReference type="GO" id="GO:0005506">
    <property type="term" value="F:iron ion binding"/>
    <property type="evidence" value="ECO:0007669"/>
    <property type="project" value="InterPro"/>
</dbReference>
<evidence type="ECO:0000256" key="1">
    <source>
        <dbReference type="ARBA" id="ARBA00001971"/>
    </source>
</evidence>
<evidence type="ECO:0000256" key="3">
    <source>
        <dbReference type="ARBA" id="ARBA00022617"/>
    </source>
</evidence>
<name>A0A9N9PMN9_9HELO</name>
<dbReference type="GO" id="GO:0016705">
    <property type="term" value="F:oxidoreductase activity, acting on paired donors, with incorporation or reduction of molecular oxygen"/>
    <property type="evidence" value="ECO:0007669"/>
    <property type="project" value="InterPro"/>
</dbReference>
<dbReference type="OrthoDB" id="1470350at2759"/>
<evidence type="ECO:0000256" key="4">
    <source>
        <dbReference type="ARBA" id="ARBA00022723"/>
    </source>
</evidence>
<dbReference type="Gene3D" id="1.10.630.10">
    <property type="entry name" value="Cytochrome P450"/>
    <property type="match status" value="1"/>
</dbReference>
<keyword evidence="3" id="KW-0349">Heme</keyword>
<dbReference type="Proteomes" id="UP000696280">
    <property type="component" value="Unassembled WGS sequence"/>
</dbReference>
<reference evidence="6" key="1">
    <citation type="submission" date="2021-07" db="EMBL/GenBank/DDBJ databases">
        <authorList>
            <person name="Durling M."/>
        </authorList>
    </citation>
    <scope>NUCLEOTIDE SEQUENCE</scope>
</reference>